<dbReference type="SMART" id="SM01209">
    <property type="entry name" value="GARS_A"/>
    <property type="match status" value="1"/>
</dbReference>
<dbReference type="OrthoDB" id="434648at2759"/>
<dbReference type="Proteomes" id="UP000054560">
    <property type="component" value="Unassembled WGS sequence"/>
</dbReference>
<sequence>MPLSDSVKNLTGNDEATQQKRIEALAGLNVLFLAMPGLPGMSASLLEKNKMLVETGCNIYGVFTSKEEKLYSFLQEGESKLFPKELFADLGGDDIYVQAKNVRKAAEESGVTFDAVFSPYENMMTVVGAVAEEMNLPGNPVAAYTTARHKHNAREALRKAGIATPASALVKSPDDVPAAVAAVGFPMIVKPIAGAGSQGVYIARNEKEVELTVVKLIQEITGNAFLSYNPGLGGVDIVCEEYLEGDETDVDFLLTPGGNNEVVYTRICDDGPTVPPYFVENRENAPSNLPEDAQKQLKEYGEKVLRAFGFTIGCFHVECMWTKRGPRLIEVNPRMGGGPVPQFHQDVYGCDMYMNFFLALCNIPINPPVPEEPLCTLVSYWIATPTTGTLNSLSFLDAIKAHPNCISASANFQAGASLKGVDRSIPDVIGAFMLKFSAEEKQSGVEEAERLGLSLEFDITPAEAPRRASRRMSLLEPQDLEEVTH</sequence>
<dbReference type="eggNOG" id="ENOG502RN4Y">
    <property type="taxonomic scope" value="Eukaryota"/>
</dbReference>
<dbReference type="GeneID" id="25908861"/>
<dbReference type="Gene3D" id="3.30.470.20">
    <property type="entry name" value="ATP-grasp fold, B domain"/>
    <property type="match status" value="1"/>
</dbReference>
<evidence type="ECO:0000313" key="7">
    <source>
        <dbReference type="EMBL" id="KNC79247.1"/>
    </source>
</evidence>
<dbReference type="EMBL" id="KQ242341">
    <property type="protein sequence ID" value="KNC79247.1"/>
    <property type="molecule type" value="Genomic_DNA"/>
</dbReference>
<evidence type="ECO:0000256" key="2">
    <source>
        <dbReference type="ARBA" id="ARBA00022741"/>
    </source>
</evidence>
<accession>A0A0L0FR11</accession>
<protein>
    <recommendedName>
        <fullName evidence="6">ATP-grasp domain-containing protein</fullName>
    </recommendedName>
</protein>
<dbReference type="GO" id="GO:0016874">
    <property type="term" value="F:ligase activity"/>
    <property type="evidence" value="ECO:0007669"/>
    <property type="project" value="UniProtKB-KW"/>
</dbReference>
<dbReference type="InterPro" id="IPR011761">
    <property type="entry name" value="ATP-grasp"/>
</dbReference>
<dbReference type="PROSITE" id="PS50975">
    <property type="entry name" value="ATP_GRASP"/>
    <property type="match status" value="1"/>
</dbReference>
<keyword evidence="1" id="KW-0436">Ligase</keyword>
<name>A0A0L0FR11_9EUKA</name>
<feature type="domain" description="ATP-grasp" evidence="6">
    <location>
        <begin position="154"/>
        <end position="361"/>
    </location>
</feature>
<dbReference type="AlphaFoldDB" id="A0A0L0FR11"/>
<dbReference type="RefSeq" id="XP_014153149.1">
    <property type="nucleotide sequence ID" value="XM_014297674.1"/>
</dbReference>
<dbReference type="InterPro" id="IPR052032">
    <property type="entry name" value="ATP-dep_AA_Ligase"/>
</dbReference>
<dbReference type="SUPFAM" id="SSF56059">
    <property type="entry name" value="Glutathione synthetase ATP-binding domain-like"/>
    <property type="match status" value="1"/>
</dbReference>
<evidence type="ECO:0000313" key="8">
    <source>
        <dbReference type="Proteomes" id="UP000054560"/>
    </source>
</evidence>
<dbReference type="PANTHER" id="PTHR43585">
    <property type="entry name" value="FUMIPYRROLE BIOSYNTHESIS PROTEIN C"/>
    <property type="match status" value="1"/>
</dbReference>
<keyword evidence="8" id="KW-1185">Reference proteome</keyword>
<dbReference type="GO" id="GO:0005524">
    <property type="term" value="F:ATP binding"/>
    <property type="evidence" value="ECO:0007669"/>
    <property type="project" value="UniProtKB-UniRule"/>
</dbReference>
<evidence type="ECO:0000256" key="5">
    <source>
        <dbReference type="SAM" id="MobiDB-lite"/>
    </source>
</evidence>
<reference evidence="7 8" key="1">
    <citation type="submission" date="2011-02" db="EMBL/GenBank/DDBJ databases">
        <title>The Genome Sequence of Sphaeroforma arctica JP610.</title>
        <authorList>
            <consortium name="The Broad Institute Genome Sequencing Platform"/>
            <person name="Russ C."/>
            <person name="Cuomo C."/>
            <person name="Young S.K."/>
            <person name="Zeng Q."/>
            <person name="Gargeya S."/>
            <person name="Alvarado L."/>
            <person name="Berlin A."/>
            <person name="Chapman S.B."/>
            <person name="Chen Z."/>
            <person name="Freedman E."/>
            <person name="Gellesch M."/>
            <person name="Goldberg J."/>
            <person name="Griggs A."/>
            <person name="Gujja S."/>
            <person name="Heilman E."/>
            <person name="Heiman D."/>
            <person name="Howarth C."/>
            <person name="Mehta T."/>
            <person name="Neiman D."/>
            <person name="Pearson M."/>
            <person name="Roberts A."/>
            <person name="Saif S."/>
            <person name="Shea T."/>
            <person name="Shenoy N."/>
            <person name="Sisk P."/>
            <person name="Stolte C."/>
            <person name="Sykes S."/>
            <person name="White J."/>
            <person name="Yandava C."/>
            <person name="Burger G."/>
            <person name="Gray M.W."/>
            <person name="Holland P.W.H."/>
            <person name="King N."/>
            <person name="Lang F.B.F."/>
            <person name="Roger A.J."/>
            <person name="Ruiz-Trillo I."/>
            <person name="Haas B."/>
            <person name="Nusbaum C."/>
            <person name="Birren B."/>
        </authorList>
    </citation>
    <scope>NUCLEOTIDE SEQUENCE [LARGE SCALE GENOMIC DNA]</scope>
    <source>
        <strain evidence="7 8">JP610</strain>
    </source>
</reference>
<keyword evidence="2 4" id="KW-0547">Nucleotide-binding</keyword>
<feature type="region of interest" description="Disordered" evidence="5">
    <location>
        <begin position="464"/>
        <end position="485"/>
    </location>
</feature>
<gene>
    <name evidence="7" type="ORF">SARC_08357</name>
</gene>
<organism evidence="7 8">
    <name type="scientific">Sphaeroforma arctica JP610</name>
    <dbReference type="NCBI Taxonomy" id="667725"/>
    <lineage>
        <taxon>Eukaryota</taxon>
        <taxon>Ichthyosporea</taxon>
        <taxon>Ichthyophonida</taxon>
        <taxon>Sphaeroforma</taxon>
    </lineage>
</organism>
<dbReference type="GO" id="GO:0046872">
    <property type="term" value="F:metal ion binding"/>
    <property type="evidence" value="ECO:0007669"/>
    <property type="project" value="InterPro"/>
</dbReference>
<dbReference type="Pfam" id="PF13535">
    <property type="entry name" value="ATP-grasp_4"/>
    <property type="match status" value="1"/>
</dbReference>
<dbReference type="STRING" id="667725.A0A0L0FR11"/>
<evidence type="ECO:0000256" key="1">
    <source>
        <dbReference type="ARBA" id="ARBA00022598"/>
    </source>
</evidence>
<evidence type="ECO:0000256" key="4">
    <source>
        <dbReference type="PROSITE-ProRule" id="PRU00409"/>
    </source>
</evidence>
<evidence type="ECO:0000259" key="6">
    <source>
        <dbReference type="PROSITE" id="PS50975"/>
    </source>
</evidence>
<dbReference type="PANTHER" id="PTHR43585:SF2">
    <property type="entry name" value="ATP-GRASP ENZYME FSQD"/>
    <property type="match status" value="1"/>
</dbReference>
<evidence type="ECO:0000256" key="3">
    <source>
        <dbReference type="ARBA" id="ARBA00022840"/>
    </source>
</evidence>
<keyword evidence="3 4" id="KW-0067">ATP-binding</keyword>
<proteinExistence type="predicted"/>